<feature type="domain" description="Myb/SANT-like DNA-binding" evidence="6">
    <location>
        <begin position="10"/>
        <end position="81"/>
    </location>
</feature>
<keyword evidence="8" id="KW-1185">Reference proteome</keyword>
<keyword evidence="4" id="KW-0804">Transcription</keyword>
<evidence type="ECO:0000256" key="4">
    <source>
        <dbReference type="ARBA" id="ARBA00023163"/>
    </source>
</evidence>
<dbReference type="InterPro" id="IPR028002">
    <property type="entry name" value="Myb_DNA-bind_5"/>
</dbReference>
<dbReference type="PANTHER" id="PTHR21411:SF0">
    <property type="entry name" value="REGULATORY PROTEIN ZESTE"/>
    <property type="match status" value="1"/>
</dbReference>
<proteinExistence type="predicted"/>
<comment type="caution">
    <text evidence="7">The sequence shown here is derived from an EMBL/GenBank/DDBJ whole genome shotgun (WGS) entry which is preliminary data.</text>
</comment>
<dbReference type="AlphaFoldDB" id="A0AAN7ZMD1"/>
<protein>
    <recommendedName>
        <fullName evidence="2">Regulatory protein zeste</fullName>
    </recommendedName>
</protein>
<evidence type="ECO:0000256" key="2">
    <source>
        <dbReference type="ARBA" id="ARBA00016807"/>
    </source>
</evidence>
<comment type="subunit">
    <text evidence="1">Self-associates forming complexes of several hundred monomers.</text>
</comment>
<reference evidence="7 8" key="1">
    <citation type="journal article" date="2024" name="Insects">
        <title>An Improved Chromosome-Level Genome Assembly of the Firefly Pyrocoelia pectoralis.</title>
        <authorList>
            <person name="Fu X."/>
            <person name="Meyer-Rochow V.B."/>
            <person name="Ballantyne L."/>
            <person name="Zhu X."/>
        </authorList>
    </citation>
    <scope>NUCLEOTIDE SEQUENCE [LARGE SCALE GENOMIC DNA]</scope>
    <source>
        <strain evidence="7">XCY_ONT2</strain>
    </source>
</reference>
<sequence length="89" mass="10532">METNVKKYDRGKTFTEQEKEDLLDIAKKYLHIIENKKTDVITSKEKMHVWDMIASQFNSIATIEPRNGQQLKLLYEEMNCCSQFSHSFN</sequence>
<dbReference type="PANTHER" id="PTHR21411">
    <property type="entry name" value="APONTIC"/>
    <property type="match status" value="1"/>
</dbReference>
<evidence type="ECO:0000313" key="7">
    <source>
        <dbReference type="EMBL" id="KAK5647767.1"/>
    </source>
</evidence>
<dbReference type="Proteomes" id="UP001329430">
    <property type="component" value="Chromosome 2"/>
</dbReference>
<keyword evidence="3" id="KW-0805">Transcription regulation</keyword>
<dbReference type="EMBL" id="JAVRBK010000002">
    <property type="protein sequence ID" value="KAK5647767.1"/>
    <property type="molecule type" value="Genomic_DNA"/>
</dbReference>
<evidence type="ECO:0000259" key="6">
    <source>
        <dbReference type="Pfam" id="PF13873"/>
    </source>
</evidence>
<comment type="function">
    <text evidence="5">Involved in transvection phenomena (= synapsis-dependent gene expression), where the synaptic pairing of chromosomes carrying genes with which zeste interacts influences the expression of these genes. Zeste binds to DNA and stimulates transcription from a nearby promoter.</text>
</comment>
<organism evidence="7 8">
    <name type="scientific">Pyrocoelia pectoralis</name>
    <dbReference type="NCBI Taxonomy" id="417401"/>
    <lineage>
        <taxon>Eukaryota</taxon>
        <taxon>Metazoa</taxon>
        <taxon>Ecdysozoa</taxon>
        <taxon>Arthropoda</taxon>
        <taxon>Hexapoda</taxon>
        <taxon>Insecta</taxon>
        <taxon>Pterygota</taxon>
        <taxon>Neoptera</taxon>
        <taxon>Endopterygota</taxon>
        <taxon>Coleoptera</taxon>
        <taxon>Polyphaga</taxon>
        <taxon>Elateriformia</taxon>
        <taxon>Elateroidea</taxon>
        <taxon>Lampyridae</taxon>
        <taxon>Lampyrinae</taxon>
        <taxon>Pyrocoelia</taxon>
    </lineage>
</organism>
<gene>
    <name evidence="7" type="ORF">RI129_002659</name>
</gene>
<evidence type="ECO:0000256" key="3">
    <source>
        <dbReference type="ARBA" id="ARBA00023015"/>
    </source>
</evidence>
<name>A0AAN7ZMD1_9COLE</name>
<dbReference type="Pfam" id="PF13873">
    <property type="entry name" value="Myb_DNA-bind_5"/>
    <property type="match status" value="1"/>
</dbReference>
<evidence type="ECO:0000256" key="5">
    <source>
        <dbReference type="ARBA" id="ARBA00025466"/>
    </source>
</evidence>
<evidence type="ECO:0000313" key="8">
    <source>
        <dbReference type="Proteomes" id="UP001329430"/>
    </source>
</evidence>
<accession>A0AAN7ZMD1</accession>
<evidence type="ECO:0000256" key="1">
    <source>
        <dbReference type="ARBA" id="ARBA00011764"/>
    </source>
</evidence>